<name>A0A2D2DPJ9_9BURK</name>
<protein>
    <submittedName>
        <fullName evidence="1">Uncharacterized protein</fullName>
    </submittedName>
</protein>
<gene>
    <name evidence="1" type="ORF">CR152_21995</name>
</gene>
<keyword evidence="2" id="KW-1185">Reference proteome</keyword>
<evidence type="ECO:0000313" key="1">
    <source>
        <dbReference type="EMBL" id="ATQ76895.1"/>
    </source>
</evidence>
<dbReference type="AlphaFoldDB" id="A0A2D2DPJ9"/>
<dbReference type="EMBL" id="CP024608">
    <property type="protein sequence ID" value="ATQ76895.1"/>
    <property type="molecule type" value="Genomic_DNA"/>
</dbReference>
<sequence length="121" mass="12740">MTGGHASGQGPGKLKRVVFAGNGYTKADLTQAYAKYRCAEMAQANKKPFFIMYESLFAAAAERPSTTPRVGLVHNKPISTVFMLMLDAPRPGVLETAVVLQELGPIVNGGPVASSTQGGTQ</sequence>
<organism evidence="1 2">
    <name type="scientific">Massilia violaceinigra</name>
    <dbReference type="NCBI Taxonomy" id="2045208"/>
    <lineage>
        <taxon>Bacteria</taxon>
        <taxon>Pseudomonadati</taxon>
        <taxon>Pseudomonadota</taxon>
        <taxon>Betaproteobacteria</taxon>
        <taxon>Burkholderiales</taxon>
        <taxon>Oxalobacteraceae</taxon>
        <taxon>Telluria group</taxon>
        <taxon>Massilia</taxon>
    </lineage>
</organism>
<proteinExistence type="predicted"/>
<reference evidence="1" key="1">
    <citation type="submission" date="2017-10" db="EMBL/GenBank/DDBJ databases">
        <title>Massilia psychrophilum sp. nov., a novel purple-pigmented bacterium isolated from Tianshan glacier, Xinjiang Municipality, China.</title>
        <authorList>
            <person name="Wang H."/>
        </authorList>
    </citation>
    <scope>NUCLEOTIDE SEQUENCE [LARGE SCALE GENOMIC DNA]</scope>
    <source>
        <strain evidence="1">B2</strain>
    </source>
</reference>
<evidence type="ECO:0000313" key="2">
    <source>
        <dbReference type="Proteomes" id="UP000229897"/>
    </source>
</evidence>
<dbReference type="Proteomes" id="UP000229897">
    <property type="component" value="Chromosome"/>
</dbReference>
<accession>A0A2D2DPJ9</accession>
<dbReference type="KEGG" id="mass:CR152_21995"/>